<dbReference type="Proteomes" id="UP000886595">
    <property type="component" value="Unassembled WGS sequence"/>
</dbReference>
<comment type="caution">
    <text evidence="3">The sequence shown here is derived from an EMBL/GenBank/DDBJ whole genome shotgun (WGS) entry which is preliminary data.</text>
</comment>
<dbReference type="GO" id="GO:0022904">
    <property type="term" value="P:respiratory electron transport chain"/>
    <property type="evidence" value="ECO:0007669"/>
    <property type="project" value="TreeGrafter"/>
</dbReference>
<sequence length="152" mass="16661">MASGLIGRFVRTNPSRLTTAARLIPSRCTASSTDNGGKASNLKTFQIYRWNPDNPSKPEPKTTRSTQGLWPDGPRRPNQDQERDGSALTFRRVEGICVASPMNIDGATARGDEDRGGSKETTITPLPHMFVIKDLVVDMTNFIISIRVSSRG</sequence>
<dbReference type="OrthoDB" id="1696654at2759"/>
<accession>A0A8X7NZD4</accession>
<dbReference type="PANTHER" id="PTHR11921:SF29">
    <property type="entry name" value="SUCCINATE DEHYDROGENASE [UBIQUINONE] IRON-SULFUR SUBUNIT, MITOCHONDRIAL"/>
    <property type="match status" value="1"/>
</dbReference>
<protein>
    <recommendedName>
        <fullName evidence="2">Succinate dehydogenase/fumarate reductase N-terminal domain-containing protein</fullName>
    </recommendedName>
</protein>
<dbReference type="Gene3D" id="3.10.20.30">
    <property type="match status" value="1"/>
</dbReference>
<dbReference type="PANTHER" id="PTHR11921">
    <property type="entry name" value="SUCCINATE DEHYDROGENASE IRON-SULFUR PROTEIN"/>
    <property type="match status" value="1"/>
</dbReference>
<keyword evidence="4" id="KW-1185">Reference proteome</keyword>
<name>A0A8X7NZD4_BRACI</name>
<proteinExistence type="predicted"/>
<feature type="compositionally biased region" description="Basic and acidic residues" evidence="1">
    <location>
        <begin position="73"/>
        <end position="85"/>
    </location>
</feature>
<dbReference type="InterPro" id="IPR025192">
    <property type="entry name" value="Succ_DH/fum_Rdtase_N"/>
</dbReference>
<dbReference type="InterPro" id="IPR012675">
    <property type="entry name" value="Beta-grasp_dom_sf"/>
</dbReference>
<dbReference type="GO" id="GO:0051536">
    <property type="term" value="F:iron-sulfur cluster binding"/>
    <property type="evidence" value="ECO:0007669"/>
    <property type="project" value="InterPro"/>
</dbReference>
<evidence type="ECO:0000313" key="4">
    <source>
        <dbReference type="Proteomes" id="UP000886595"/>
    </source>
</evidence>
<dbReference type="GO" id="GO:0005739">
    <property type="term" value="C:mitochondrion"/>
    <property type="evidence" value="ECO:0007669"/>
    <property type="project" value="TreeGrafter"/>
</dbReference>
<evidence type="ECO:0000313" key="3">
    <source>
        <dbReference type="EMBL" id="KAG2242201.1"/>
    </source>
</evidence>
<reference evidence="3 4" key="1">
    <citation type="submission" date="2020-02" db="EMBL/GenBank/DDBJ databases">
        <authorList>
            <person name="Ma Q."/>
            <person name="Huang Y."/>
            <person name="Song X."/>
            <person name="Pei D."/>
        </authorList>
    </citation>
    <scope>NUCLEOTIDE SEQUENCE [LARGE SCALE GENOMIC DNA]</scope>
    <source>
        <strain evidence="3">Sxm20200214</strain>
        <tissue evidence="3">Leaf</tissue>
    </source>
</reference>
<evidence type="ECO:0000256" key="1">
    <source>
        <dbReference type="SAM" id="MobiDB-lite"/>
    </source>
</evidence>
<evidence type="ECO:0000259" key="2">
    <source>
        <dbReference type="Pfam" id="PF13085"/>
    </source>
</evidence>
<dbReference type="Pfam" id="PF13085">
    <property type="entry name" value="Fer2_3"/>
    <property type="match status" value="1"/>
</dbReference>
<dbReference type="InterPro" id="IPR050573">
    <property type="entry name" value="SDH/FRD_Iron-Sulfur"/>
</dbReference>
<organism evidence="3 4">
    <name type="scientific">Brassica carinata</name>
    <name type="common">Ethiopian mustard</name>
    <name type="synonym">Abyssinian cabbage</name>
    <dbReference type="NCBI Taxonomy" id="52824"/>
    <lineage>
        <taxon>Eukaryota</taxon>
        <taxon>Viridiplantae</taxon>
        <taxon>Streptophyta</taxon>
        <taxon>Embryophyta</taxon>
        <taxon>Tracheophyta</taxon>
        <taxon>Spermatophyta</taxon>
        <taxon>Magnoliopsida</taxon>
        <taxon>eudicotyledons</taxon>
        <taxon>Gunneridae</taxon>
        <taxon>Pentapetalae</taxon>
        <taxon>rosids</taxon>
        <taxon>malvids</taxon>
        <taxon>Brassicales</taxon>
        <taxon>Brassicaceae</taxon>
        <taxon>Brassiceae</taxon>
        <taxon>Brassica</taxon>
    </lineage>
</organism>
<dbReference type="InterPro" id="IPR036010">
    <property type="entry name" value="2Fe-2S_ferredoxin-like_sf"/>
</dbReference>
<dbReference type="AlphaFoldDB" id="A0A8X7NZD4"/>
<gene>
    <name evidence="3" type="ORF">Bca52824_095957</name>
</gene>
<dbReference type="EMBL" id="JAAMPC010000597">
    <property type="protein sequence ID" value="KAG2242201.1"/>
    <property type="molecule type" value="Genomic_DNA"/>
</dbReference>
<dbReference type="GO" id="GO:0009060">
    <property type="term" value="P:aerobic respiration"/>
    <property type="evidence" value="ECO:0007669"/>
    <property type="project" value="TreeGrafter"/>
</dbReference>
<dbReference type="SUPFAM" id="SSF54292">
    <property type="entry name" value="2Fe-2S ferredoxin-like"/>
    <property type="match status" value="1"/>
</dbReference>
<dbReference type="GO" id="GO:0009055">
    <property type="term" value="F:electron transfer activity"/>
    <property type="evidence" value="ECO:0007669"/>
    <property type="project" value="InterPro"/>
</dbReference>
<feature type="domain" description="Succinate dehydogenase/fumarate reductase N-terminal" evidence="2">
    <location>
        <begin position="86"/>
        <end position="143"/>
    </location>
</feature>
<feature type="region of interest" description="Disordered" evidence="1">
    <location>
        <begin position="49"/>
        <end position="87"/>
    </location>
</feature>